<dbReference type="PROSITE" id="PS50005">
    <property type="entry name" value="TPR"/>
    <property type="match status" value="4"/>
</dbReference>
<feature type="repeat" description="TPR" evidence="1">
    <location>
        <begin position="458"/>
        <end position="491"/>
    </location>
</feature>
<dbReference type="PROSITE" id="PS51257">
    <property type="entry name" value="PROKAR_LIPOPROTEIN"/>
    <property type="match status" value="1"/>
</dbReference>
<reference evidence="4" key="1">
    <citation type="journal article" date="2020" name="Int. J. Syst. Evol. Microbiol.">
        <title>Alteromonas alba sp. nov., a marine bacterium isolated from the seawater of the West Pacific Ocean.</title>
        <authorList>
            <person name="Sun C."/>
            <person name="Wu Y.-H."/>
            <person name="Xamxidin M."/>
            <person name="Cheng H."/>
            <person name="Xu X.-W."/>
        </authorList>
    </citation>
    <scope>NUCLEOTIDE SEQUENCE [LARGE SCALE GENOMIC DNA]</scope>
    <source>
        <strain evidence="4">190</strain>
    </source>
</reference>
<dbReference type="Pfam" id="PF13432">
    <property type="entry name" value="TPR_16"/>
    <property type="match status" value="1"/>
</dbReference>
<evidence type="ECO:0000313" key="4">
    <source>
        <dbReference type="Proteomes" id="UP000238949"/>
    </source>
</evidence>
<dbReference type="InterPro" id="IPR019734">
    <property type="entry name" value="TPR_rpt"/>
</dbReference>
<dbReference type="Proteomes" id="UP000238949">
    <property type="component" value="Unassembled WGS sequence"/>
</dbReference>
<keyword evidence="4" id="KW-1185">Reference proteome</keyword>
<dbReference type="PANTHER" id="PTHR12558">
    <property type="entry name" value="CELL DIVISION CYCLE 16,23,27"/>
    <property type="match status" value="1"/>
</dbReference>
<dbReference type="SUPFAM" id="SSF48452">
    <property type="entry name" value="TPR-like"/>
    <property type="match status" value="4"/>
</dbReference>
<proteinExistence type="predicted"/>
<name>A0A2S9VD78_9ALTE</name>
<sequence>MQMKRATALLCALVITACSQKTAEQQIEDAKRLVLEGEEIAAIVELKNAVVTEPNNAEARFQLGLLEFQQGLWEEAEKELRRSLELGYSKVQNYPLLIKAIFYQNDFLRVLTELENSPEINDTRVVSTIALFEYLSKLKAGEQNPVIPTKRLQREDLLIAQAYQTLESGKPQVAKNITEQFISPEIEPFEKLILKGMIESLMGNHVEAIIANTKALEIYPTYHVARFLLAEQLIEDKQLNRANEEIDKLLALNPNSGHANYLKSLVYFYQNEYEQAYNLANLALQHKAKPALASFISGTSAYYTGRLESALRLLSTAATTLPPAHPVHRMLAQVKLELGYVDEVAGSLDDLNIEPGQGAEIYSLAALQKLQQGEDAETESLLSKAKELDPNNPVGLLREGYILLDENKPGAADSLARALELAPDLSEAWILLAQAKYEEDGLESALAVADDWAELNELNGELLRGIIYLRDNNEKQAIAHFTNLVKRDPDNAGAIRYLMIGEARWDNFDKAIEYGEKLLDLAPNNLQNLIDVVNIKIAIGQEEELENFLKQRIAKFPESDAASSALALIYSRAKQPEKAINLLKGIAEPQSFGVYQALGDAYVSVKNFDKAIETYRDWTQKFPTDSNSWYRLIATYQMVNNFDGALEATQNARRYLPRDERLILVEAHLAASTGRFAQSKRAIELLSEDSSELVNLTHTRGLLALNEKRFSDAVSLLSAYYETNPGFAVARLLALAHAGLGQPNKGLEYLQTEAAKENDTLVFKLISAEYASSYGMYDASIELYNQVLAQKPDDFASLNNLASVYTQAGDLTKAAEIAKRVIEIAPDSPYALDTYGYVLLKQGKVQEGQAFVERALGKDPNNKEIQLHNVEALILNNELTQARSMLSRIRPATPLQLSLHKELKSRLDAQK</sequence>
<keyword evidence="1" id="KW-0802">TPR repeat</keyword>
<dbReference type="OrthoDB" id="9766710at2"/>
<dbReference type="AlphaFoldDB" id="A0A2S9VD78"/>
<dbReference type="Gene3D" id="1.25.40.10">
    <property type="entry name" value="Tetratricopeptide repeat domain"/>
    <property type="match status" value="5"/>
</dbReference>
<accession>A0A2S9VD78</accession>
<gene>
    <name evidence="3" type="primary">prsT</name>
    <name evidence="3" type="ORF">C6Y40_06565</name>
</gene>
<feature type="chain" id="PRO_5015765311" evidence="2">
    <location>
        <begin position="24"/>
        <end position="911"/>
    </location>
</feature>
<protein>
    <submittedName>
        <fullName evidence="3">PEP-CTERM system TPR-repeat protein PrsT</fullName>
    </submittedName>
</protein>
<dbReference type="PANTHER" id="PTHR12558:SF13">
    <property type="entry name" value="CELL DIVISION CYCLE PROTEIN 27 HOMOLOG"/>
    <property type="match status" value="1"/>
</dbReference>
<dbReference type="SMART" id="SM00028">
    <property type="entry name" value="TPR"/>
    <property type="match status" value="13"/>
</dbReference>
<keyword evidence="2" id="KW-0732">Signal</keyword>
<evidence type="ECO:0000256" key="2">
    <source>
        <dbReference type="SAM" id="SignalP"/>
    </source>
</evidence>
<feature type="repeat" description="TPR" evidence="1">
    <location>
        <begin position="592"/>
        <end position="625"/>
    </location>
</feature>
<dbReference type="NCBIfam" id="TIGR02917">
    <property type="entry name" value="PEP_TPR_lipo"/>
    <property type="match status" value="1"/>
</dbReference>
<dbReference type="Pfam" id="PF13181">
    <property type="entry name" value="TPR_8"/>
    <property type="match status" value="1"/>
</dbReference>
<dbReference type="EMBL" id="PVNP01000051">
    <property type="protein sequence ID" value="PRO74422.1"/>
    <property type="molecule type" value="Genomic_DNA"/>
</dbReference>
<organism evidence="3 4">
    <name type="scientific">Alteromonas alba</name>
    <dbReference type="NCBI Taxonomy" id="2079529"/>
    <lineage>
        <taxon>Bacteria</taxon>
        <taxon>Pseudomonadati</taxon>
        <taxon>Pseudomonadota</taxon>
        <taxon>Gammaproteobacteria</taxon>
        <taxon>Alteromonadales</taxon>
        <taxon>Alteromonadaceae</taxon>
        <taxon>Alteromonas/Salinimonas group</taxon>
        <taxon>Alteromonas</taxon>
    </lineage>
</organism>
<evidence type="ECO:0000256" key="1">
    <source>
        <dbReference type="PROSITE-ProRule" id="PRU00339"/>
    </source>
</evidence>
<feature type="repeat" description="TPR" evidence="1">
    <location>
        <begin position="57"/>
        <end position="90"/>
    </location>
</feature>
<dbReference type="Pfam" id="PF14559">
    <property type="entry name" value="TPR_19"/>
    <property type="match status" value="2"/>
</dbReference>
<feature type="signal peptide" evidence="2">
    <location>
        <begin position="1"/>
        <end position="23"/>
    </location>
</feature>
<feature type="repeat" description="TPR" evidence="1">
    <location>
        <begin position="795"/>
        <end position="828"/>
    </location>
</feature>
<evidence type="ECO:0000313" key="3">
    <source>
        <dbReference type="EMBL" id="PRO74422.1"/>
    </source>
</evidence>
<dbReference type="InterPro" id="IPR011990">
    <property type="entry name" value="TPR-like_helical_dom_sf"/>
</dbReference>
<dbReference type="InterPro" id="IPR014266">
    <property type="entry name" value="PEP-CTERM_TPR_PrsT"/>
</dbReference>
<comment type="caution">
    <text evidence="3">The sequence shown here is derived from an EMBL/GenBank/DDBJ whole genome shotgun (WGS) entry which is preliminary data.</text>
</comment>